<name>A0A172U230_9BACT</name>
<evidence type="ECO:0000256" key="1">
    <source>
        <dbReference type="SAM" id="Coils"/>
    </source>
</evidence>
<dbReference type="AlphaFoldDB" id="A0A172U230"/>
<sequence>MFLFLSISVNAQNTMQSPTYRATKLTEWMKKDLQLTDGQASKIQDINLKYANKTEEVKNSTVGKRQKIQTLKNNERAKDAELKQVLNETQYKTYVNKKNELKEKVKEEERVRKEGY</sequence>
<gene>
    <name evidence="2" type="ORF">SY85_07650</name>
</gene>
<evidence type="ECO:0000313" key="3">
    <source>
        <dbReference type="Proteomes" id="UP000077177"/>
    </source>
</evidence>
<dbReference type="EMBL" id="CP011390">
    <property type="protein sequence ID" value="ANE53370.1"/>
    <property type="molecule type" value="Genomic_DNA"/>
</dbReference>
<proteinExistence type="predicted"/>
<reference evidence="3" key="1">
    <citation type="submission" date="2015-01" db="EMBL/GenBank/DDBJ databases">
        <title>Flavisolibacter sp./LCS9/ whole genome sequencing.</title>
        <authorList>
            <person name="Kim M.K."/>
            <person name="Srinivasan S."/>
            <person name="Lee J.-J."/>
        </authorList>
    </citation>
    <scope>NUCLEOTIDE SEQUENCE [LARGE SCALE GENOMIC DNA]</scope>
    <source>
        <strain evidence="3">LCS9</strain>
    </source>
</reference>
<organism evidence="2 3">
    <name type="scientific">Flavisolibacter tropicus</name>
    <dbReference type="NCBI Taxonomy" id="1492898"/>
    <lineage>
        <taxon>Bacteria</taxon>
        <taxon>Pseudomonadati</taxon>
        <taxon>Bacteroidota</taxon>
        <taxon>Chitinophagia</taxon>
        <taxon>Chitinophagales</taxon>
        <taxon>Chitinophagaceae</taxon>
        <taxon>Flavisolibacter</taxon>
    </lineage>
</organism>
<dbReference type="STRING" id="1492898.SY85_07650"/>
<evidence type="ECO:0008006" key="4">
    <source>
        <dbReference type="Google" id="ProtNLM"/>
    </source>
</evidence>
<feature type="coiled-coil region" evidence="1">
    <location>
        <begin position="68"/>
        <end position="114"/>
    </location>
</feature>
<dbReference type="Proteomes" id="UP000077177">
    <property type="component" value="Chromosome"/>
</dbReference>
<protein>
    <recommendedName>
        <fullName evidence="4">DUF4890 domain-containing protein</fullName>
    </recommendedName>
</protein>
<dbReference type="KEGG" id="fla:SY85_07650"/>
<keyword evidence="1" id="KW-0175">Coiled coil</keyword>
<evidence type="ECO:0000313" key="2">
    <source>
        <dbReference type="EMBL" id="ANE53370.1"/>
    </source>
</evidence>
<accession>A0A172U230</accession>
<keyword evidence="3" id="KW-1185">Reference proteome</keyword>
<reference evidence="2 3" key="2">
    <citation type="journal article" date="2016" name="Int. J. Syst. Evol. Microbiol.">
        <title>Flavisolibacter tropicus sp. nov., isolated from tropical soil.</title>
        <authorList>
            <person name="Lee J.J."/>
            <person name="Kang M.S."/>
            <person name="Kim G.S."/>
            <person name="Lee C.S."/>
            <person name="Lim S."/>
            <person name="Lee J."/>
            <person name="Roh S.H."/>
            <person name="Kang H."/>
            <person name="Ha J.M."/>
            <person name="Bae S."/>
            <person name="Jung H.Y."/>
            <person name="Kim M.K."/>
        </authorList>
    </citation>
    <scope>NUCLEOTIDE SEQUENCE [LARGE SCALE GENOMIC DNA]</scope>
    <source>
        <strain evidence="2 3">LCS9</strain>
    </source>
</reference>
<dbReference type="Gene3D" id="1.20.120.1490">
    <property type="match status" value="1"/>
</dbReference>